<sequence length="178" mass="19542">MYRESLFGVALAATLAELDSVCCLSEGQKEELWDIFDIAMERALAESPVTSQVRVFSPSPSIRERNNRMDGDGGGVAAAPAALSTKPTRMVFPANSLPQCSPTASLACCGVLDEGVTYPVYRVHDGMWTILLKDPTVELRDGAGRSEKIHLDYLKVHLRDVSFEVGAKTKATRKKRRR</sequence>
<dbReference type="VEuPathDB" id="TriTrypDB:C3747_73g177"/>
<organism evidence="2 3">
    <name type="scientific">Trypanosoma cruzi</name>
    <dbReference type="NCBI Taxonomy" id="5693"/>
    <lineage>
        <taxon>Eukaryota</taxon>
        <taxon>Discoba</taxon>
        <taxon>Euglenozoa</taxon>
        <taxon>Kinetoplastea</taxon>
        <taxon>Metakinetoplastina</taxon>
        <taxon>Trypanosomatida</taxon>
        <taxon>Trypanosomatidae</taxon>
        <taxon>Trypanosoma</taxon>
        <taxon>Schizotrypanum</taxon>
    </lineage>
</organism>
<dbReference type="VEuPathDB" id="TriTrypDB:TcCL_NonESM06397"/>
<dbReference type="VEuPathDB" id="TriTrypDB:TcBrA4_0003620"/>
<feature type="chain" id="PRO_5016042052" evidence="1">
    <location>
        <begin position="17"/>
        <end position="178"/>
    </location>
</feature>
<dbReference type="VEuPathDB" id="TriTrypDB:TcYC6_0080310"/>
<comment type="caution">
    <text evidence="2">The sequence shown here is derived from an EMBL/GenBank/DDBJ whole genome shotgun (WGS) entry which is preliminary data.</text>
</comment>
<dbReference type="AlphaFoldDB" id="A0A2V2VRT9"/>
<keyword evidence="1" id="KW-0732">Signal</keyword>
<dbReference type="Proteomes" id="UP000246121">
    <property type="component" value="Unassembled WGS sequence"/>
</dbReference>
<dbReference type="VEuPathDB" id="TriTrypDB:TcCLB.510289.90"/>
<protein>
    <submittedName>
        <fullName evidence="2">Uncharacterized protein</fullName>
    </submittedName>
</protein>
<dbReference type="EMBL" id="PRFA01000013">
    <property type="protein sequence ID" value="PWU98142.1"/>
    <property type="molecule type" value="Genomic_DNA"/>
</dbReference>
<dbReference type="VEuPathDB" id="TriTrypDB:C4B63_13g122"/>
<evidence type="ECO:0000256" key="1">
    <source>
        <dbReference type="SAM" id="SignalP"/>
    </source>
</evidence>
<dbReference type="VEuPathDB" id="TriTrypDB:BCY84_16140"/>
<accession>A0A2V2VRT9</accession>
<feature type="signal peptide" evidence="1">
    <location>
        <begin position="1"/>
        <end position="16"/>
    </location>
</feature>
<dbReference type="VEuPathDB" id="TriTrypDB:TcCLB.510969.30"/>
<dbReference type="VEuPathDB" id="TriTrypDB:TcG_02442"/>
<evidence type="ECO:0000313" key="3">
    <source>
        <dbReference type="Proteomes" id="UP000246121"/>
    </source>
</evidence>
<evidence type="ECO:0000313" key="2">
    <source>
        <dbReference type="EMBL" id="PWU98142.1"/>
    </source>
</evidence>
<name>A0A2V2VRT9_TRYCR</name>
<gene>
    <name evidence="2" type="ORF">C4B63_13g122</name>
</gene>
<proteinExistence type="predicted"/>
<reference evidence="2 3" key="1">
    <citation type="journal article" date="2018" name="Microb. Genom.">
        <title>Expanding an expanded genome: long-read sequencing of Trypanosoma cruzi.</title>
        <authorList>
            <person name="Berna L."/>
            <person name="Rodriguez M."/>
            <person name="Chiribao M.L."/>
            <person name="Parodi-Talice A."/>
            <person name="Pita S."/>
            <person name="Rijo G."/>
            <person name="Alvarez-Valin F."/>
            <person name="Robello C."/>
        </authorList>
    </citation>
    <scope>NUCLEOTIDE SEQUENCE [LARGE SCALE GENOMIC DNA]</scope>
    <source>
        <strain evidence="2 3">Dm28c</strain>
    </source>
</reference>